<dbReference type="InterPro" id="IPR022346">
    <property type="entry name" value="T2SS_GspH"/>
</dbReference>
<feature type="transmembrane region" description="Helical" evidence="12">
    <location>
        <begin position="21"/>
        <end position="44"/>
    </location>
</feature>
<evidence type="ECO:0000313" key="15">
    <source>
        <dbReference type="Proteomes" id="UP000239866"/>
    </source>
</evidence>
<feature type="compositionally biased region" description="Polar residues" evidence="11">
    <location>
        <begin position="182"/>
        <end position="191"/>
    </location>
</feature>
<name>A0A2T1K6T2_9GAMM</name>
<keyword evidence="6 12" id="KW-0812">Transmembrane</keyword>
<evidence type="ECO:0000313" key="14">
    <source>
        <dbReference type="EMBL" id="PSF05864.1"/>
    </source>
</evidence>
<evidence type="ECO:0000256" key="1">
    <source>
        <dbReference type="ARBA" id="ARBA00004377"/>
    </source>
</evidence>
<evidence type="ECO:0000256" key="8">
    <source>
        <dbReference type="ARBA" id="ARBA00023136"/>
    </source>
</evidence>
<feature type="compositionally biased region" description="Basic and acidic residues" evidence="11">
    <location>
        <begin position="192"/>
        <end position="205"/>
    </location>
</feature>
<dbReference type="Pfam" id="PF12019">
    <property type="entry name" value="GspH"/>
    <property type="match status" value="1"/>
</dbReference>
<dbReference type="GO" id="GO:0015628">
    <property type="term" value="P:protein secretion by the type II secretion system"/>
    <property type="evidence" value="ECO:0007669"/>
    <property type="project" value="InterPro"/>
</dbReference>
<evidence type="ECO:0000256" key="10">
    <source>
        <dbReference type="ARBA" id="ARBA00030775"/>
    </source>
</evidence>
<dbReference type="AlphaFoldDB" id="A0A2T1K6T2"/>
<evidence type="ECO:0000256" key="3">
    <source>
        <dbReference type="ARBA" id="ARBA00022475"/>
    </source>
</evidence>
<evidence type="ECO:0000256" key="11">
    <source>
        <dbReference type="SAM" id="MobiDB-lite"/>
    </source>
</evidence>
<evidence type="ECO:0000256" key="4">
    <source>
        <dbReference type="ARBA" id="ARBA00022481"/>
    </source>
</evidence>
<evidence type="ECO:0000256" key="7">
    <source>
        <dbReference type="ARBA" id="ARBA00022989"/>
    </source>
</evidence>
<dbReference type="InterPro" id="IPR045584">
    <property type="entry name" value="Pilin-like"/>
</dbReference>
<dbReference type="Gene3D" id="3.55.40.10">
    <property type="entry name" value="minor pseudopilin epsh domain"/>
    <property type="match status" value="1"/>
</dbReference>
<dbReference type="EMBL" id="PXNP01000096">
    <property type="protein sequence ID" value="PSF05864.1"/>
    <property type="molecule type" value="Genomic_DNA"/>
</dbReference>
<dbReference type="SUPFAM" id="SSF54523">
    <property type="entry name" value="Pili subunits"/>
    <property type="match status" value="1"/>
</dbReference>
<reference evidence="14 15" key="1">
    <citation type="submission" date="2018-03" db="EMBL/GenBank/DDBJ databases">
        <title>Marinobacter brunus sp. nov., a marine bacterium of Gamma-proteobacteria isolated from the surface seawater of the South China Sea.</title>
        <authorList>
            <person name="Cheng H."/>
            <person name="Wu Y.-H."/>
            <person name="Xamxidin M."/>
            <person name="Xu X.-W."/>
        </authorList>
    </citation>
    <scope>NUCLEOTIDE SEQUENCE [LARGE SCALE GENOMIC DNA]</scope>
    <source>
        <strain evidence="14 15">NH169-3</strain>
    </source>
</reference>
<keyword evidence="8 12" id="KW-0472">Membrane</keyword>
<proteinExistence type="inferred from homology"/>
<dbReference type="GO" id="GO:0005886">
    <property type="term" value="C:plasma membrane"/>
    <property type="evidence" value="ECO:0007669"/>
    <property type="project" value="UniProtKB-SubCell"/>
</dbReference>
<keyword evidence="7 12" id="KW-1133">Transmembrane helix</keyword>
<feature type="domain" description="General secretion pathway GspH" evidence="13">
    <location>
        <begin position="57"/>
        <end position="182"/>
    </location>
</feature>
<dbReference type="NCBIfam" id="TIGR02532">
    <property type="entry name" value="IV_pilin_GFxxxE"/>
    <property type="match status" value="1"/>
</dbReference>
<evidence type="ECO:0000259" key="13">
    <source>
        <dbReference type="Pfam" id="PF12019"/>
    </source>
</evidence>
<accession>A0A2T1K6T2</accession>
<keyword evidence="4" id="KW-0488">Methylation</keyword>
<evidence type="ECO:0000256" key="2">
    <source>
        <dbReference type="ARBA" id="ARBA00021549"/>
    </source>
</evidence>
<keyword evidence="15" id="KW-1185">Reference proteome</keyword>
<evidence type="ECO:0000256" key="6">
    <source>
        <dbReference type="ARBA" id="ARBA00022692"/>
    </source>
</evidence>
<dbReference type="InterPro" id="IPR012902">
    <property type="entry name" value="N_methyl_site"/>
</dbReference>
<dbReference type="Proteomes" id="UP000239866">
    <property type="component" value="Unassembled WGS sequence"/>
</dbReference>
<organism evidence="14 15">
    <name type="scientific">Marinobacter fuscus</name>
    <dbReference type="NCBI Taxonomy" id="2109942"/>
    <lineage>
        <taxon>Bacteria</taxon>
        <taxon>Pseudomonadati</taxon>
        <taxon>Pseudomonadota</taxon>
        <taxon>Gammaproteobacteria</taxon>
        <taxon>Pseudomonadales</taxon>
        <taxon>Marinobacteraceae</taxon>
        <taxon>Marinobacter</taxon>
    </lineage>
</organism>
<keyword evidence="3" id="KW-1003">Cell membrane</keyword>
<evidence type="ECO:0000256" key="5">
    <source>
        <dbReference type="ARBA" id="ARBA00022519"/>
    </source>
</evidence>
<protein>
    <recommendedName>
        <fullName evidence="2">Type II secretion system protein H</fullName>
    </recommendedName>
    <alternativeName>
        <fullName evidence="10">General secretion pathway protein H</fullName>
    </alternativeName>
</protein>
<gene>
    <name evidence="14" type="ORF">C7H09_12930</name>
</gene>
<dbReference type="GO" id="GO:0015627">
    <property type="term" value="C:type II protein secretion system complex"/>
    <property type="evidence" value="ECO:0007669"/>
    <property type="project" value="InterPro"/>
</dbReference>
<dbReference type="PROSITE" id="PS00409">
    <property type="entry name" value="PROKAR_NTER_METHYL"/>
    <property type="match status" value="1"/>
</dbReference>
<feature type="region of interest" description="Disordered" evidence="11">
    <location>
        <begin position="182"/>
        <end position="205"/>
    </location>
</feature>
<dbReference type="OrthoDB" id="2313614at2"/>
<sequence>MNMKKSLGSWLMRSIQAQRGFTLIELMVTLAVVAIVATIAIPAMGDMITRNRTTAAFNELQGLIGFARSESAKRPAEPVLLCASNDSAKCTGETDWSVGWIIARDANGNGSVDAGETILKVIGPLPSGIKLEVKTGTNASFNSSSLALVRTGAPAGGNQVTFKMCDSFGASEARGVVLSVSGQTRSAARDSSGNREDHNNIDFKC</sequence>
<comment type="caution">
    <text evidence="14">The sequence shown here is derived from an EMBL/GenBank/DDBJ whole genome shotgun (WGS) entry which is preliminary data.</text>
</comment>
<comment type="similarity">
    <text evidence="9">Belongs to the GSP H family.</text>
</comment>
<keyword evidence="5" id="KW-0997">Cell inner membrane</keyword>
<evidence type="ECO:0000256" key="12">
    <source>
        <dbReference type="SAM" id="Phobius"/>
    </source>
</evidence>
<evidence type="ECO:0000256" key="9">
    <source>
        <dbReference type="ARBA" id="ARBA00025772"/>
    </source>
</evidence>
<dbReference type="Pfam" id="PF07963">
    <property type="entry name" value="N_methyl"/>
    <property type="match status" value="1"/>
</dbReference>
<comment type="subcellular location">
    <subcellularLocation>
        <location evidence="1">Cell inner membrane</location>
        <topology evidence="1">Single-pass membrane protein</topology>
    </subcellularLocation>
</comment>